<reference evidence="2 3" key="1">
    <citation type="submission" date="2018-09" db="EMBL/GenBank/DDBJ databases">
        <title>Whole genome based analysis of evolution and adaptive divergence in Indian and Brazilian strains of Azospirillum brasilense.</title>
        <authorList>
            <person name="Singh C."/>
            <person name="Tripathi A.K."/>
        </authorList>
    </citation>
    <scope>NUCLEOTIDE SEQUENCE [LARGE SCALE GENOMIC DNA]</scope>
    <source>
        <strain evidence="2 3">MTCC4035</strain>
        <plasmid evidence="2 3">p3</plasmid>
    </source>
</reference>
<feature type="coiled-coil region" evidence="1">
    <location>
        <begin position="50"/>
        <end position="84"/>
    </location>
</feature>
<evidence type="ECO:0000256" key="1">
    <source>
        <dbReference type="SAM" id="Coils"/>
    </source>
</evidence>
<geneLocation type="plasmid" evidence="2 3">
    <name>p3</name>
</geneLocation>
<keyword evidence="2" id="KW-0614">Plasmid</keyword>
<dbReference type="EMBL" id="CP032324">
    <property type="protein sequence ID" value="QCN99452.1"/>
    <property type="molecule type" value="Genomic_DNA"/>
</dbReference>
<dbReference type="RefSeq" id="WP_137118279.1">
    <property type="nucleotide sequence ID" value="NZ_CP032324.1"/>
</dbReference>
<dbReference type="Proteomes" id="UP000298595">
    <property type="component" value="Plasmid p3"/>
</dbReference>
<protein>
    <submittedName>
        <fullName evidence="2">DUF2312 domain-containing protein</fullName>
    </submittedName>
</protein>
<name>A0A4D8PMU3_9PROT</name>
<evidence type="ECO:0000313" key="2">
    <source>
        <dbReference type="EMBL" id="QCN99452.1"/>
    </source>
</evidence>
<sequence length="128" mass="14350">MSTPILPPLSAPTATEDRVHEEKLVTLACAHEEAPGIGHNMLSDEQRELLRSGIERVREIQRQIDALNEEKAAVYQALRKAEVEPALVRKVVYRLGLTAQEIDALVERDLRLAAYWAAVEDLRTPDEA</sequence>
<accession>A0A4D8PMU3</accession>
<organism evidence="2 3">
    <name type="scientific">Azospirillum argentinense</name>
    <dbReference type="NCBI Taxonomy" id="2970906"/>
    <lineage>
        <taxon>Bacteria</taxon>
        <taxon>Pseudomonadati</taxon>
        <taxon>Pseudomonadota</taxon>
        <taxon>Alphaproteobacteria</taxon>
        <taxon>Rhodospirillales</taxon>
        <taxon>Azospirillaceae</taxon>
        <taxon>Azospirillum</taxon>
    </lineage>
</organism>
<dbReference type="AlphaFoldDB" id="A0A4D8PMU3"/>
<keyword evidence="1" id="KW-0175">Coiled coil</keyword>
<gene>
    <name evidence="2" type="ORF">D3093_29965</name>
</gene>
<proteinExistence type="predicted"/>
<evidence type="ECO:0000313" key="3">
    <source>
        <dbReference type="Proteomes" id="UP000298595"/>
    </source>
</evidence>
<dbReference type="KEGG" id="aare:D3093_29965"/>